<organism evidence="5 6">
    <name type="scientific">Ziziphus jujuba</name>
    <name type="common">Chinese jujube</name>
    <name type="synonym">Ziziphus sativa</name>
    <dbReference type="NCBI Taxonomy" id="326968"/>
    <lineage>
        <taxon>Eukaryota</taxon>
        <taxon>Viridiplantae</taxon>
        <taxon>Streptophyta</taxon>
        <taxon>Embryophyta</taxon>
        <taxon>Tracheophyta</taxon>
        <taxon>Spermatophyta</taxon>
        <taxon>Magnoliopsida</taxon>
        <taxon>eudicotyledons</taxon>
        <taxon>Gunneridae</taxon>
        <taxon>Pentapetalae</taxon>
        <taxon>rosids</taxon>
        <taxon>fabids</taxon>
        <taxon>Rosales</taxon>
        <taxon>Rhamnaceae</taxon>
        <taxon>Paliureae</taxon>
        <taxon>Ziziphus</taxon>
    </lineage>
</organism>
<dbReference type="RefSeq" id="XP_015881259.3">
    <property type="nucleotide sequence ID" value="XM_016025773.4"/>
</dbReference>
<dbReference type="PANTHER" id="PTHR12630:SF17">
    <property type="entry name" value="EXPRESSED PROTEIN"/>
    <property type="match status" value="1"/>
</dbReference>
<reference evidence="6" key="1">
    <citation type="submission" date="2025-08" db="UniProtKB">
        <authorList>
            <consortium name="RefSeq"/>
        </authorList>
    </citation>
    <scope>IDENTIFICATION</scope>
    <source>
        <tissue evidence="6">Seedling</tissue>
    </source>
</reference>
<dbReference type="GO" id="GO:0006491">
    <property type="term" value="P:N-glycan processing"/>
    <property type="evidence" value="ECO:0007669"/>
    <property type="project" value="TreeGrafter"/>
</dbReference>
<keyword evidence="2" id="KW-1133">Transmembrane helix</keyword>
<accession>A0A6P4A062</accession>
<keyword evidence="1" id="KW-1015">Disulfide bond</keyword>
<evidence type="ECO:0000256" key="3">
    <source>
        <dbReference type="SAM" id="SignalP"/>
    </source>
</evidence>
<keyword evidence="3" id="KW-0732">Signal</keyword>
<sequence>MGAALVLLLSICFLLPFSFVRSSSVPPLLGAHPLDEKYFASKVIKCKDGSRVFTRDRLNDNFCDCVDGTDEPGTSACPAGKFYCRNLGSTPQFIFSSRVNDRFCDCCDGSDEYDGSINCPHTCIMGGSVVYESHHGISRVSDLGNIYGETKNRISLDDLIEKLKGLKVVIILQVLLISCVVAFRIFRRHAARRKRRGYQWGNPIRTTSIMAAFGFGRTSYV</sequence>
<feature type="signal peptide" evidence="3">
    <location>
        <begin position="1"/>
        <end position="22"/>
    </location>
</feature>
<evidence type="ECO:0000256" key="2">
    <source>
        <dbReference type="SAM" id="Phobius"/>
    </source>
</evidence>
<evidence type="ECO:0000256" key="1">
    <source>
        <dbReference type="ARBA" id="ARBA00023157"/>
    </source>
</evidence>
<feature type="chain" id="PRO_5046843249" evidence="3">
    <location>
        <begin position="23"/>
        <end position="221"/>
    </location>
</feature>
<gene>
    <name evidence="6" type="primary">LOC107417182</name>
</gene>
<dbReference type="PANTHER" id="PTHR12630">
    <property type="entry name" value="N-LINKED OLIGOSACCHARIDE PROCESSING"/>
    <property type="match status" value="1"/>
</dbReference>
<dbReference type="CDD" id="cd00112">
    <property type="entry name" value="LDLa"/>
    <property type="match status" value="1"/>
</dbReference>
<feature type="transmembrane region" description="Helical" evidence="2">
    <location>
        <begin position="165"/>
        <end position="186"/>
    </location>
</feature>
<keyword evidence="2" id="KW-0472">Membrane</keyword>
<dbReference type="AlphaFoldDB" id="A0A6P4A062"/>
<proteinExistence type="predicted"/>
<evidence type="ECO:0000313" key="5">
    <source>
        <dbReference type="Proteomes" id="UP001652623"/>
    </source>
</evidence>
<dbReference type="GO" id="GO:0017177">
    <property type="term" value="C:glucosidase II complex"/>
    <property type="evidence" value="ECO:0007669"/>
    <property type="project" value="TreeGrafter"/>
</dbReference>
<dbReference type="GeneID" id="107417182"/>
<keyword evidence="2" id="KW-0812">Transmembrane</keyword>
<name>A0A6P4A062_ZIZJJ</name>
<protein>
    <submittedName>
        <fullName evidence="6">Glucosidase 2 subunit beta</fullName>
    </submittedName>
</protein>
<dbReference type="FunCoup" id="A0A6P4A062">
    <property type="interactions" value="1390"/>
</dbReference>
<evidence type="ECO:0000313" key="6">
    <source>
        <dbReference type="RefSeq" id="XP_015881259.3"/>
    </source>
</evidence>
<feature type="domain" description="Glucosidase II beta subunit N-terminal" evidence="4">
    <location>
        <begin position="20"/>
        <end position="124"/>
    </location>
</feature>
<dbReference type="KEGG" id="zju:107417182"/>
<dbReference type="InterPro" id="IPR028146">
    <property type="entry name" value="PRKCSH_N"/>
</dbReference>
<dbReference type="InParanoid" id="A0A6P4A062"/>
<dbReference type="InterPro" id="IPR002172">
    <property type="entry name" value="LDrepeatLR_classA_rpt"/>
</dbReference>
<dbReference type="Proteomes" id="UP001652623">
    <property type="component" value="Chromosome 4"/>
</dbReference>
<keyword evidence="5" id="KW-1185">Reference proteome</keyword>
<evidence type="ECO:0000259" key="4">
    <source>
        <dbReference type="Pfam" id="PF12999"/>
    </source>
</evidence>
<dbReference type="Pfam" id="PF12999">
    <property type="entry name" value="PRKCSH-like"/>
    <property type="match status" value="1"/>
</dbReference>
<dbReference type="InterPro" id="IPR039794">
    <property type="entry name" value="Gtb1-like"/>
</dbReference>